<comment type="caution">
    <text evidence="9">The sequence shown here is derived from an EMBL/GenBank/DDBJ whole genome shotgun (WGS) entry which is preliminary data.</text>
</comment>
<dbReference type="PRINTS" id="PR00372">
    <property type="entry name" value="FYWHYDRXLASE"/>
</dbReference>
<evidence type="ECO:0000256" key="1">
    <source>
        <dbReference type="ARBA" id="ARBA00001954"/>
    </source>
</evidence>
<keyword evidence="4 9" id="KW-0560">Oxidoreductase</keyword>
<name>A0A940NN19_9BACI</name>
<dbReference type="Pfam" id="PF00351">
    <property type="entry name" value="Biopterin_H"/>
    <property type="match status" value="2"/>
</dbReference>
<dbReference type="CDD" id="cd00361">
    <property type="entry name" value="arom_aa_hydroxylase"/>
    <property type="match status" value="1"/>
</dbReference>
<dbReference type="NCBIfam" id="NF010657">
    <property type="entry name" value="PRK14056.1"/>
    <property type="match status" value="1"/>
</dbReference>
<dbReference type="Gene3D" id="1.10.800.10">
    <property type="entry name" value="Aromatic amino acid hydroxylase"/>
    <property type="match status" value="1"/>
</dbReference>
<proteinExistence type="inferred from homology"/>
<dbReference type="PANTHER" id="PTHR11473">
    <property type="entry name" value="AROMATIC AMINO ACID HYDROXYLASE"/>
    <property type="match status" value="1"/>
</dbReference>
<dbReference type="InterPro" id="IPR036329">
    <property type="entry name" value="Aro-AA_hydroxylase_C_sf"/>
</dbReference>
<evidence type="ECO:0000256" key="5">
    <source>
        <dbReference type="ARBA" id="ARBA00023004"/>
    </source>
</evidence>
<keyword evidence="6" id="KW-0503">Monooxygenase</keyword>
<feature type="binding site" evidence="7">
    <location>
        <position position="128"/>
    </location>
    <ligand>
        <name>Fe cation</name>
        <dbReference type="ChEBI" id="CHEBI:24875"/>
    </ligand>
</feature>
<evidence type="ECO:0000256" key="6">
    <source>
        <dbReference type="ARBA" id="ARBA00023033"/>
    </source>
</evidence>
<feature type="binding site" evidence="7">
    <location>
        <position position="133"/>
    </location>
    <ligand>
        <name>Fe cation</name>
        <dbReference type="ChEBI" id="CHEBI:24875"/>
    </ligand>
</feature>
<dbReference type="EMBL" id="JAGIYQ010000025">
    <property type="protein sequence ID" value="MBP0727332.1"/>
    <property type="molecule type" value="Genomic_DNA"/>
</dbReference>
<evidence type="ECO:0000256" key="7">
    <source>
        <dbReference type="PIRSR" id="PIRSR601273-2"/>
    </source>
</evidence>
<dbReference type="PROSITE" id="PS51410">
    <property type="entry name" value="BH4_AAA_HYDROXYL_2"/>
    <property type="match status" value="1"/>
</dbReference>
<comment type="cofactor">
    <cofactor evidence="1 7">
        <name>Fe(2+)</name>
        <dbReference type="ChEBI" id="CHEBI:29033"/>
    </cofactor>
</comment>
<dbReference type="InterPro" id="IPR036951">
    <property type="entry name" value="ArAA_hydroxylase_sf"/>
</dbReference>
<feature type="binding site" evidence="7">
    <location>
        <position position="218"/>
    </location>
    <ligand>
        <name>Fe cation</name>
        <dbReference type="ChEBI" id="CHEBI:24875"/>
    </ligand>
</feature>
<dbReference type="Proteomes" id="UP000682134">
    <property type="component" value="Unassembled WGS sequence"/>
</dbReference>
<feature type="domain" description="Biopterin-dependent aromatic amino acid hydroxylase family profile" evidence="8">
    <location>
        <begin position="1"/>
        <end position="340"/>
    </location>
</feature>
<evidence type="ECO:0000256" key="2">
    <source>
        <dbReference type="ARBA" id="ARBA00009712"/>
    </source>
</evidence>
<dbReference type="RefSeq" id="WP_209407670.1">
    <property type="nucleotide sequence ID" value="NZ_JAGIYQ010000025.1"/>
</dbReference>
<organism evidence="9 10">
    <name type="scientific">Gottfriedia endophytica</name>
    <dbReference type="NCBI Taxonomy" id="2820819"/>
    <lineage>
        <taxon>Bacteria</taxon>
        <taxon>Bacillati</taxon>
        <taxon>Bacillota</taxon>
        <taxon>Bacilli</taxon>
        <taxon>Bacillales</taxon>
        <taxon>Bacillaceae</taxon>
        <taxon>Gottfriedia</taxon>
    </lineage>
</organism>
<sequence length="578" mass="64098">MITKTVETKKIPSHLKQFLSVQNYDLYTPIDHAVWRYVMRQNHHALKGKAHEAYVDGLKNSGIEIEKIPNVDEMNRSLAKIGWGAGIVNGLIPGNVFFELLANGILPIATEIRKITNIAYTPAPDIIHEAAGHAPILFDPVFREFVQKIGAIGAKAFATKEKQELFDAVRNLTIVMEDPNSTEEEKIAAQKLVEEKQNAIVGISEAEKISRMFWRTVEYGLIGEVDDPKIYGAGLLSSVGESTHCFTDAVEKIPFSVEACTVHPKNVTEMQSQLFVCKSFEELIEGAESVANTMAFRVGGTESLEKAILSKSVATFVLNSGLSVTGIVQSILKDSNEEAIYVNTIGETALSINNRELNGHGKTYHRKGFGTPIGALKGNIELENCDHLKLKELGIIEGETIVLEFLSNIIVSGRIVNILKNEDKIALISFEDCTVTHEGKELFKKEWGTFDMAVGSKVVSAFPGAADPIAFFDEEIIQDELTNKVPAPLTDLEKLFQQVRNVRENGMLSEEGIQKLIEIHQELNRSHSTDWLLRLELLEISVNNTGLDELVPQLRTELEELRKEGSVRELITNGLKLV</sequence>
<evidence type="ECO:0000259" key="8">
    <source>
        <dbReference type="PROSITE" id="PS51410"/>
    </source>
</evidence>
<protein>
    <submittedName>
        <fullName evidence="9">Aromatic amino acid hydroxylase</fullName>
        <ecNumber evidence="9">1.14.16.-</ecNumber>
    </submittedName>
</protein>
<gene>
    <name evidence="9" type="ORF">J5Y03_19515</name>
</gene>
<dbReference type="PANTHER" id="PTHR11473:SF24">
    <property type="entry name" value="PHENYLALANINE-4-HYDROXYLASE"/>
    <property type="match status" value="1"/>
</dbReference>
<dbReference type="InterPro" id="IPR019774">
    <property type="entry name" value="Aromatic-AA_hydroxylase_C"/>
</dbReference>
<dbReference type="GO" id="GO:0016714">
    <property type="term" value="F:oxidoreductase activity, acting on paired donors, with incorporation or reduction of molecular oxygen, reduced pteridine as one donor, and incorporation of one atom of oxygen"/>
    <property type="evidence" value="ECO:0007669"/>
    <property type="project" value="InterPro"/>
</dbReference>
<comment type="similarity">
    <text evidence="2">Belongs to the biopterin-dependent aromatic amino acid hydroxylase family.</text>
</comment>
<keyword evidence="10" id="KW-1185">Reference proteome</keyword>
<accession>A0A940NN19</accession>
<evidence type="ECO:0000256" key="4">
    <source>
        <dbReference type="ARBA" id="ARBA00023002"/>
    </source>
</evidence>
<dbReference type="SUPFAM" id="SSF56534">
    <property type="entry name" value="Aromatic aminoacid monoxygenases, catalytic and oligomerization domains"/>
    <property type="match status" value="1"/>
</dbReference>
<reference evidence="9" key="1">
    <citation type="submission" date="2021-04" db="EMBL/GenBank/DDBJ databases">
        <title>Genome seq and assembly of Bacillus sp.</title>
        <authorList>
            <person name="Chhetri G."/>
        </authorList>
    </citation>
    <scope>NUCLEOTIDE SEQUENCE</scope>
    <source>
        <strain evidence="9">RG28</strain>
    </source>
</reference>
<dbReference type="GO" id="GO:0005506">
    <property type="term" value="F:iron ion binding"/>
    <property type="evidence" value="ECO:0007669"/>
    <property type="project" value="InterPro"/>
</dbReference>
<evidence type="ECO:0000313" key="10">
    <source>
        <dbReference type="Proteomes" id="UP000682134"/>
    </source>
</evidence>
<dbReference type="InterPro" id="IPR001273">
    <property type="entry name" value="ArAA_hydroxylase"/>
</dbReference>
<keyword evidence="5 7" id="KW-0408">Iron</keyword>
<dbReference type="EC" id="1.14.16.-" evidence="9"/>
<keyword evidence="3 7" id="KW-0479">Metal-binding</keyword>
<evidence type="ECO:0000256" key="3">
    <source>
        <dbReference type="ARBA" id="ARBA00022723"/>
    </source>
</evidence>
<evidence type="ECO:0000313" key="9">
    <source>
        <dbReference type="EMBL" id="MBP0727332.1"/>
    </source>
</evidence>
<dbReference type="GO" id="GO:0009072">
    <property type="term" value="P:aromatic amino acid metabolic process"/>
    <property type="evidence" value="ECO:0007669"/>
    <property type="project" value="InterPro"/>
</dbReference>
<dbReference type="AlphaFoldDB" id="A0A940NN19"/>